<keyword evidence="2" id="KW-1003">Cell membrane</keyword>
<evidence type="ECO:0000256" key="4">
    <source>
        <dbReference type="ARBA" id="ARBA00023170"/>
    </source>
</evidence>
<dbReference type="AlphaFoldDB" id="A0AAD7ZXL5"/>
<accession>A0AAD7ZXL5</accession>
<dbReference type="EMBL" id="JASPKZ010005309">
    <property type="protein sequence ID" value="KAJ9588754.1"/>
    <property type="molecule type" value="Genomic_DNA"/>
</dbReference>
<evidence type="ECO:0008006" key="8">
    <source>
        <dbReference type="Google" id="ProtNLM"/>
    </source>
</evidence>
<dbReference type="InterPro" id="IPR032675">
    <property type="entry name" value="LRR_dom_sf"/>
</dbReference>
<keyword evidence="7" id="KW-1185">Reference proteome</keyword>
<dbReference type="GO" id="GO:0009755">
    <property type="term" value="P:hormone-mediated signaling pathway"/>
    <property type="evidence" value="ECO:0007669"/>
    <property type="project" value="TreeGrafter"/>
</dbReference>
<feature type="non-terminal residue" evidence="6">
    <location>
        <position position="111"/>
    </location>
</feature>
<keyword evidence="5" id="KW-0807">Transducer</keyword>
<proteinExistence type="predicted"/>
<evidence type="ECO:0000256" key="5">
    <source>
        <dbReference type="ARBA" id="ARBA00023224"/>
    </source>
</evidence>
<gene>
    <name evidence="6" type="ORF">L9F63_017958</name>
</gene>
<evidence type="ECO:0000256" key="1">
    <source>
        <dbReference type="ARBA" id="ARBA00004651"/>
    </source>
</evidence>
<dbReference type="Proteomes" id="UP001233999">
    <property type="component" value="Unassembled WGS sequence"/>
</dbReference>
<organism evidence="6 7">
    <name type="scientific">Diploptera punctata</name>
    <name type="common">Pacific beetle cockroach</name>
    <dbReference type="NCBI Taxonomy" id="6984"/>
    <lineage>
        <taxon>Eukaryota</taxon>
        <taxon>Metazoa</taxon>
        <taxon>Ecdysozoa</taxon>
        <taxon>Arthropoda</taxon>
        <taxon>Hexapoda</taxon>
        <taxon>Insecta</taxon>
        <taxon>Pterygota</taxon>
        <taxon>Neoptera</taxon>
        <taxon>Polyneoptera</taxon>
        <taxon>Dictyoptera</taxon>
        <taxon>Blattodea</taxon>
        <taxon>Blaberoidea</taxon>
        <taxon>Blaberidae</taxon>
        <taxon>Diplopterinae</taxon>
        <taxon>Diploptera</taxon>
    </lineage>
</organism>
<dbReference type="GO" id="GO:0008528">
    <property type="term" value="F:G protein-coupled peptide receptor activity"/>
    <property type="evidence" value="ECO:0007669"/>
    <property type="project" value="TreeGrafter"/>
</dbReference>
<dbReference type="PANTHER" id="PTHR24372:SF74">
    <property type="entry name" value="LP13728P"/>
    <property type="match status" value="1"/>
</dbReference>
<evidence type="ECO:0000313" key="7">
    <source>
        <dbReference type="Proteomes" id="UP001233999"/>
    </source>
</evidence>
<protein>
    <recommendedName>
        <fullName evidence="8">Follicle stimulating hormone receptor</fullName>
    </recommendedName>
</protein>
<dbReference type="Gene3D" id="3.80.10.10">
    <property type="entry name" value="Ribonuclease Inhibitor"/>
    <property type="match status" value="1"/>
</dbReference>
<dbReference type="GO" id="GO:0007189">
    <property type="term" value="P:adenylate cyclase-activating G protein-coupled receptor signaling pathway"/>
    <property type="evidence" value="ECO:0007669"/>
    <property type="project" value="TreeGrafter"/>
</dbReference>
<evidence type="ECO:0000313" key="6">
    <source>
        <dbReference type="EMBL" id="KAJ9588754.1"/>
    </source>
</evidence>
<dbReference type="GO" id="GO:0005886">
    <property type="term" value="C:plasma membrane"/>
    <property type="evidence" value="ECO:0007669"/>
    <property type="project" value="UniProtKB-SubCell"/>
</dbReference>
<evidence type="ECO:0000256" key="2">
    <source>
        <dbReference type="ARBA" id="ARBA00022475"/>
    </source>
</evidence>
<keyword evidence="3" id="KW-0297">G-protein coupled receptor</keyword>
<dbReference type="PANTHER" id="PTHR24372">
    <property type="entry name" value="GLYCOPROTEIN HORMONE RECEPTOR"/>
    <property type="match status" value="1"/>
</dbReference>
<keyword evidence="4" id="KW-0675">Receptor</keyword>
<evidence type="ECO:0000256" key="3">
    <source>
        <dbReference type="ARBA" id="ARBA00023040"/>
    </source>
</evidence>
<name>A0AAD7ZXL5_DIPPU</name>
<reference evidence="6" key="2">
    <citation type="submission" date="2023-05" db="EMBL/GenBank/DDBJ databases">
        <authorList>
            <person name="Fouks B."/>
        </authorList>
    </citation>
    <scope>NUCLEOTIDE SEQUENCE</scope>
    <source>
        <strain evidence="6">Stay&amp;Tobe</strain>
        <tissue evidence="6">Testes</tissue>
    </source>
</reference>
<reference evidence="6" key="1">
    <citation type="journal article" date="2023" name="IScience">
        <title>Live-bearing cockroach genome reveals convergent evolutionary mechanisms linked to viviparity in insects and beyond.</title>
        <authorList>
            <person name="Fouks B."/>
            <person name="Harrison M.C."/>
            <person name="Mikhailova A.A."/>
            <person name="Marchal E."/>
            <person name="English S."/>
            <person name="Carruthers M."/>
            <person name="Jennings E.C."/>
            <person name="Chiamaka E.L."/>
            <person name="Frigard R.A."/>
            <person name="Pippel M."/>
            <person name="Attardo G.M."/>
            <person name="Benoit J.B."/>
            <person name="Bornberg-Bauer E."/>
            <person name="Tobe S.S."/>
        </authorList>
    </citation>
    <scope>NUCLEOTIDE SEQUENCE</scope>
    <source>
        <strain evidence="6">Stay&amp;Tobe</strain>
    </source>
</reference>
<keyword evidence="2" id="KW-0472">Membrane</keyword>
<comment type="subcellular location">
    <subcellularLocation>
        <location evidence="1">Cell membrane</location>
        <topology evidence="1">Multi-pass membrane protein</topology>
    </subcellularLocation>
</comment>
<comment type="caution">
    <text evidence="6">The sequence shown here is derived from an EMBL/GenBank/DDBJ whole genome shotgun (WGS) entry which is preliminary data.</text>
</comment>
<sequence length="111" mass="13088">DLSETAISQMPTAGLKDLEILRLQDTDSLKMFPSIYNFEYLRVAWLTYPYHCCAFQFPAMHHPEEFIKHEANVHSTSYIFRFLFLSLKLEIYPIKFSRLENKQILAVLILS</sequence>